<accession>A0ABS3KT01</accession>
<reference evidence="2 3" key="1">
    <citation type="submission" date="2020-09" db="EMBL/GenBank/DDBJ databases">
        <title>Roseomonas.</title>
        <authorList>
            <person name="Zhu W."/>
        </authorList>
    </citation>
    <scope>NUCLEOTIDE SEQUENCE [LARGE SCALE GENOMIC DNA]</scope>
    <source>
        <strain evidence="2 3">573</strain>
    </source>
</reference>
<proteinExistence type="predicted"/>
<keyword evidence="3" id="KW-1185">Reference proteome</keyword>
<name>A0ABS3KT01_9PROT</name>
<dbReference type="Proteomes" id="UP001518989">
    <property type="component" value="Unassembled WGS sequence"/>
</dbReference>
<evidence type="ECO:0000313" key="3">
    <source>
        <dbReference type="Proteomes" id="UP001518989"/>
    </source>
</evidence>
<sequence length="119" mass="12476">MTPAPAVRQAPVSPEMGSTLNPPSAGLRLVASNTINTRLAPETPGCANTGLAGRWALRQRVSASAAELPVQGGAKQQARPRLENPVQVLQTLRPAMHMCVVDQFDPADTAGAGKTVYHL</sequence>
<comment type="caution">
    <text evidence="2">The sequence shown here is derived from an EMBL/GenBank/DDBJ whole genome shotgun (WGS) entry which is preliminary data.</text>
</comment>
<organism evidence="2 3">
    <name type="scientific">Roseomonas haemaphysalidis</name>
    <dbReference type="NCBI Taxonomy" id="2768162"/>
    <lineage>
        <taxon>Bacteria</taxon>
        <taxon>Pseudomonadati</taxon>
        <taxon>Pseudomonadota</taxon>
        <taxon>Alphaproteobacteria</taxon>
        <taxon>Acetobacterales</taxon>
        <taxon>Roseomonadaceae</taxon>
        <taxon>Roseomonas</taxon>
    </lineage>
</organism>
<feature type="region of interest" description="Disordered" evidence="1">
    <location>
        <begin position="1"/>
        <end position="25"/>
    </location>
</feature>
<dbReference type="EMBL" id="JACTNG010000006">
    <property type="protein sequence ID" value="MBO1079743.1"/>
    <property type="molecule type" value="Genomic_DNA"/>
</dbReference>
<evidence type="ECO:0000256" key="1">
    <source>
        <dbReference type="SAM" id="MobiDB-lite"/>
    </source>
</evidence>
<protein>
    <submittedName>
        <fullName evidence="2">Uncharacterized protein</fullName>
    </submittedName>
</protein>
<gene>
    <name evidence="2" type="ORF">IAI61_11955</name>
</gene>
<evidence type="ECO:0000313" key="2">
    <source>
        <dbReference type="EMBL" id="MBO1079743.1"/>
    </source>
</evidence>
<dbReference type="RefSeq" id="WP_207417464.1">
    <property type="nucleotide sequence ID" value="NZ_CP061177.1"/>
</dbReference>